<dbReference type="Proteomes" id="UP000249324">
    <property type="component" value="Unassembled WGS sequence"/>
</dbReference>
<comment type="caution">
    <text evidence="2">The sequence shown here is derived from an EMBL/GenBank/DDBJ whole genome shotgun (WGS) entry which is preliminary data.</text>
</comment>
<name>A0ABD6FL65_9PSEU</name>
<keyword evidence="1" id="KW-1133">Transmembrane helix</keyword>
<dbReference type="NCBIfam" id="NF041646">
    <property type="entry name" value="VC0807_fam"/>
    <property type="match status" value="1"/>
</dbReference>
<feature type="transmembrane region" description="Helical" evidence="1">
    <location>
        <begin position="64"/>
        <end position="82"/>
    </location>
</feature>
<feature type="transmembrane region" description="Helical" evidence="1">
    <location>
        <begin position="139"/>
        <end position="161"/>
    </location>
</feature>
<keyword evidence="1" id="KW-0812">Transmembrane</keyword>
<keyword evidence="1" id="KW-0472">Membrane</keyword>
<evidence type="ECO:0000313" key="3">
    <source>
        <dbReference type="Proteomes" id="UP000249324"/>
    </source>
</evidence>
<feature type="transmembrane region" description="Helical" evidence="1">
    <location>
        <begin position="12"/>
        <end position="32"/>
    </location>
</feature>
<evidence type="ECO:0000313" key="2">
    <source>
        <dbReference type="EMBL" id="MFO7194076.1"/>
    </source>
</evidence>
<feature type="transmembrane region" description="Helical" evidence="1">
    <location>
        <begin position="38"/>
        <end position="57"/>
    </location>
</feature>
<dbReference type="AlphaFoldDB" id="A0ABD6FL65"/>
<sequence length="213" mass="22298">MSGANSDAKPLLTLLVWDAGFPLAVYYGMRLAGADERLALLTGAICAAARLAFVAVLKRSFDGFAALLAAVLGVGLLLTFISGDEKFLLVKESFSVAAAAVILLVSCFTSKPLVLVVARAGSSQAHRAEIDRLCASIPQFLRAFVLMTAVWGVALLVEAALRVLLVYLVPADVMVALSLVMLLGVVALLSVWTVCDSSRVQARYEVGAAQAAG</sequence>
<feature type="transmembrane region" description="Helical" evidence="1">
    <location>
        <begin position="173"/>
        <end position="195"/>
    </location>
</feature>
<organism evidence="2 3">
    <name type="scientific">Thermocrispum agreste</name>
    <dbReference type="NCBI Taxonomy" id="37925"/>
    <lineage>
        <taxon>Bacteria</taxon>
        <taxon>Bacillati</taxon>
        <taxon>Actinomycetota</taxon>
        <taxon>Actinomycetes</taxon>
        <taxon>Pseudonocardiales</taxon>
        <taxon>Pseudonocardiaceae</taxon>
        <taxon>Thermocrispum</taxon>
    </lineage>
</organism>
<evidence type="ECO:0000256" key="1">
    <source>
        <dbReference type="SAM" id="Phobius"/>
    </source>
</evidence>
<protein>
    <submittedName>
        <fullName evidence="2">VC0807 family protein</fullName>
    </submittedName>
</protein>
<proteinExistence type="predicted"/>
<reference evidence="2 3" key="1">
    <citation type="journal article" date="2021" name="BMC Genomics">
        <title>Genome-resolved metagenome and metatranscriptome analyses of thermophilic composting reveal key bacterial players and their metabolic interactions.</title>
        <authorList>
            <person name="Braga L.P.P."/>
            <person name="Pereira R.V."/>
            <person name="Martins L.F."/>
            <person name="Moura L.M.S."/>
            <person name="Sanchez F.B."/>
            <person name="Patane J.S.L."/>
            <person name="da Silva A.M."/>
            <person name="Setubal J.C."/>
        </authorList>
    </citation>
    <scope>NUCLEOTIDE SEQUENCE [LARGE SCALE GENOMIC DNA]</scope>
    <source>
        <strain evidence="2">ZC4RG45</strain>
    </source>
</reference>
<feature type="transmembrane region" description="Helical" evidence="1">
    <location>
        <begin position="94"/>
        <end position="118"/>
    </location>
</feature>
<gene>
    <name evidence="2" type="ORF">DIU77_017680</name>
</gene>
<dbReference type="EMBL" id="QGUI02000341">
    <property type="protein sequence ID" value="MFO7194076.1"/>
    <property type="molecule type" value="Genomic_DNA"/>
</dbReference>
<accession>A0ABD6FL65</accession>